<name>A0A2Z7CBY6_9LAMI</name>
<evidence type="ECO:0000313" key="3">
    <source>
        <dbReference type="Proteomes" id="UP000250235"/>
    </source>
</evidence>
<keyword evidence="3" id="KW-1185">Reference proteome</keyword>
<organism evidence="2 3">
    <name type="scientific">Dorcoceras hygrometricum</name>
    <dbReference type="NCBI Taxonomy" id="472368"/>
    <lineage>
        <taxon>Eukaryota</taxon>
        <taxon>Viridiplantae</taxon>
        <taxon>Streptophyta</taxon>
        <taxon>Embryophyta</taxon>
        <taxon>Tracheophyta</taxon>
        <taxon>Spermatophyta</taxon>
        <taxon>Magnoliopsida</taxon>
        <taxon>eudicotyledons</taxon>
        <taxon>Gunneridae</taxon>
        <taxon>Pentapetalae</taxon>
        <taxon>asterids</taxon>
        <taxon>lamiids</taxon>
        <taxon>Lamiales</taxon>
        <taxon>Gesneriaceae</taxon>
        <taxon>Didymocarpoideae</taxon>
        <taxon>Trichosporeae</taxon>
        <taxon>Loxocarpinae</taxon>
        <taxon>Dorcoceras</taxon>
    </lineage>
</organism>
<evidence type="ECO:0000313" key="2">
    <source>
        <dbReference type="EMBL" id="KZV41828.1"/>
    </source>
</evidence>
<accession>A0A2Z7CBY6</accession>
<feature type="region of interest" description="Disordered" evidence="1">
    <location>
        <begin position="275"/>
        <end position="325"/>
    </location>
</feature>
<proteinExistence type="predicted"/>
<feature type="compositionally biased region" description="Basic and acidic residues" evidence="1">
    <location>
        <begin position="279"/>
        <end position="288"/>
    </location>
</feature>
<reference evidence="2 3" key="1">
    <citation type="journal article" date="2015" name="Proc. Natl. Acad. Sci. U.S.A.">
        <title>The resurrection genome of Boea hygrometrica: A blueprint for survival of dehydration.</title>
        <authorList>
            <person name="Xiao L."/>
            <person name="Yang G."/>
            <person name="Zhang L."/>
            <person name="Yang X."/>
            <person name="Zhao S."/>
            <person name="Ji Z."/>
            <person name="Zhou Q."/>
            <person name="Hu M."/>
            <person name="Wang Y."/>
            <person name="Chen M."/>
            <person name="Xu Y."/>
            <person name="Jin H."/>
            <person name="Xiao X."/>
            <person name="Hu G."/>
            <person name="Bao F."/>
            <person name="Hu Y."/>
            <person name="Wan P."/>
            <person name="Li L."/>
            <person name="Deng X."/>
            <person name="Kuang T."/>
            <person name="Xiang C."/>
            <person name="Zhu J.K."/>
            <person name="Oliver M.J."/>
            <person name="He Y."/>
        </authorList>
    </citation>
    <scope>NUCLEOTIDE SEQUENCE [LARGE SCALE GENOMIC DNA]</scope>
    <source>
        <strain evidence="3">cv. XS01</strain>
    </source>
</reference>
<evidence type="ECO:0000256" key="1">
    <source>
        <dbReference type="SAM" id="MobiDB-lite"/>
    </source>
</evidence>
<gene>
    <name evidence="2" type="ORF">F511_37425</name>
</gene>
<sequence length="325" mass="36044">MVVIPSRLSYVDTLPPMSEFFKLLKKRWGDVCIEVAKLFASGKLLPVGSVNFCRSLAIVEPVSSFVSRRPTVFSLRLSQFCTVFVKYSLFSRLSIDDIISFVSTIAMDRTILRDVQILQNSVSVAPNVQMVLDQRPFSSSTSDTSAMHFNETDTVVTLAFRDTLRQLEEALRNLIHSARQDGRTLSDVQTIRLKEFRKGFLAHGASVTADLMDVRKEVQKLNARVDIVAKVLDDVRKDVEATKEAISHQILDFCAQAQENHNILTDQLGQLVDYINRGGNDKKGEDSIRGPQPPQDDQDRPGGSSDNRGSGGSSGSHRRGQGSGQ</sequence>
<dbReference type="AlphaFoldDB" id="A0A2Z7CBY6"/>
<dbReference type="EMBL" id="KQ999363">
    <property type="protein sequence ID" value="KZV41828.1"/>
    <property type="molecule type" value="Genomic_DNA"/>
</dbReference>
<feature type="compositionally biased region" description="Basic residues" evidence="1">
    <location>
        <begin position="316"/>
        <end position="325"/>
    </location>
</feature>
<dbReference type="Proteomes" id="UP000250235">
    <property type="component" value="Unassembled WGS sequence"/>
</dbReference>
<protein>
    <submittedName>
        <fullName evidence="2">Uncharacterized protein</fullName>
    </submittedName>
</protein>